<dbReference type="InterPro" id="IPR024079">
    <property type="entry name" value="MetalloPept_cat_dom_sf"/>
</dbReference>
<dbReference type="GO" id="GO:0008270">
    <property type="term" value="F:zinc ion binding"/>
    <property type="evidence" value="ECO:0007669"/>
    <property type="project" value="InterPro"/>
</dbReference>
<evidence type="ECO:0000256" key="3">
    <source>
        <dbReference type="ARBA" id="ARBA00009490"/>
    </source>
</evidence>
<dbReference type="Gene3D" id="3.40.390.10">
    <property type="entry name" value="Collagenase (Catalytic Domain)"/>
    <property type="match status" value="1"/>
</dbReference>
<dbReference type="InterPro" id="IPR034033">
    <property type="entry name" value="Serralysin-like"/>
</dbReference>
<gene>
    <name evidence="7" type="ORF">HHL27_13175</name>
</gene>
<dbReference type="SMART" id="SM00235">
    <property type="entry name" value="ZnMc"/>
    <property type="match status" value="1"/>
</dbReference>
<dbReference type="InterPro" id="IPR001343">
    <property type="entry name" value="Hemolysn_Ca-bd"/>
</dbReference>
<comment type="cofactor">
    <cofactor evidence="1">
        <name>Ca(2+)</name>
        <dbReference type="ChEBI" id="CHEBI:29108"/>
    </cofactor>
</comment>
<dbReference type="Proteomes" id="UP000583556">
    <property type="component" value="Unassembled WGS sequence"/>
</dbReference>
<dbReference type="GO" id="GO:0005509">
    <property type="term" value="F:calcium ion binding"/>
    <property type="evidence" value="ECO:0007669"/>
    <property type="project" value="InterPro"/>
</dbReference>
<dbReference type="InterPro" id="IPR013858">
    <property type="entry name" value="Peptidase_M10B_C"/>
</dbReference>
<keyword evidence="5" id="KW-0677">Repeat</keyword>
<keyword evidence="8" id="KW-1185">Reference proteome</keyword>
<sequence>MPTNTTRASSVLSANREADAFELLGTPVELGLASLTVATPSGFNLDDYAGYTWAGKPIIGLDGVKAHIDSGTTLKAPSGVITYSFTDLSHLTGLYNNPTAGFTSGYGFSPFSAQQRTEARASIQLWDDLIPQKFVEKNGIGADIQFANSYDPAQAYAYYPGTKGYKFQSDVFVADPAINWTNGWFGFGGYGKTTLVHELGHTLGLSHPGNYNYDPSLPLSYGNYAEYAQDSTQYTIMSYWDSSETGANIIDWSTVFYGNAQTPLLHDILTIQSKYGADTTTRSGNTTYGFNSNAGNVVYDFSKNAYPYLSIYDAGGVDTLDLSGFNASQQIDLHAGSFSSVGQAVADVATVNANRAALNALAGETVAGNATQNGINNVANTFMTANASNIFYDTGVSGVRATEYMNLSIAYGTTIENATGGSARDVIWGNEVANVLKGMGGDDVLNGFEGKDTLYGGAGADVFQFHIVEKGDTIADFVSGTDKIDLTHLGSTVDGTGADLTWIGSAAFSGVAGQLRFAGGHLMADLNGDKVADFDVTVSSTVLQSDVLFI</sequence>
<evidence type="ECO:0000313" key="8">
    <source>
        <dbReference type="Proteomes" id="UP000583556"/>
    </source>
</evidence>
<dbReference type="GO" id="GO:0005615">
    <property type="term" value="C:extracellular space"/>
    <property type="evidence" value="ECO:0007669"/>
    <property type="project" value="InterPro"/>
</dbReference>
<dbReference type="CDD" id="cd04277">
    <property type="entry name" value="ZnMc_serralysin_like"/>
    <property type="match status" value="1"/>
</dbReference>
<name>A0A7Y0BQG7_9SPHN</name>
<reference evidence="7 8" key="1">
    <citation type="submission" date="2020-04" db="EMBL/GenBank/DDBJ databases">
        <title>Novosphingobium sp. TW-4 isolated from soil.</title>
        <authorList>
            <person name="Dahal R.H."/>
            <person name="Chaudhary D.K."/>
        </authorList>
    </citation>
    <scope>NUCLEOTIDE SEQUENCE [LARGE SCALE GENOMIC DNA]</scope>
    <source>
        <strain evidence="7 8">TW-4</strain>
    </source>
</reference>
<protein>
    <recommendedName>
        <fullName evidence="6">Peptidase metallopeptidase domain-containing protein</fullName>
    </recommendedName>
</protein>
<evidence type="ECO:0000259" key="6">
    <source>
        <dbReference type="SMART" id="SM00235"/>
    </source>
</evidence>
<dbReference type="SUPFAM" id="SSF51120">
    <property type="entry name" value="beta-Roll"/>
    <property type="match status" value="1"/>
</dbReference>
<dbReference type="Gene3D" id="2.150.10.10">
    <property type="entry name" value="Serralysin-like metalloprotease, C-terminal"/>
    <property type="match status" value="1"/>
</dbReference>
<dbReference type="PRINTS" id="PR00313">
    <property type="entry name" value="CABNDNGRPT"/>
</dbReference>
<dbReference type="SUPFAM" id="SSF55486">
    <property type="entry name" value="Metalloproteases ('zincins'), catalytic domain"/>
    <property type="match status" value="1"/>
</dbReference>
<comment type="caution">
    <text evidence="7">The sequence shown here is derived from an EMBL/GenBank/DDBJ whole genome shotgun (WGS) entry which is preliminary data.</text>
</comment>
<dbReference type="PROSITE" id="PS00330">
    <property type="entry name" value="HEMOLYSIN_CALCIUM"/>
    <property type="match status" value="1"/>
</dbReference>
<dbReference type="Pfam" id="PF08548">
    <property type="entry name" value="Peptidase_M10_C"/>
    <property type="match status" value="2"/>
</dbReference>
<evidence type="ECO:0000256" key="2">
    <source>
        <dbReference type="ARBA" id="ARBA00004613"/>
    </source>
</evidence>
<accession>A0A7Y0BQG7</accession>
<keyword evidence="4" id="KW-0964">Secreted</keyword>
<dbReference type="EMBL" id="JABBGM010000005">
    <property type="protein sequence ID" value="NML94619.1"/>
    <property type="molecule type" value="Genomic_DNA"/>
</dbReference>
<evidence type="ECO:0000256" key="1">
    <source>
        <dbReference type="ARBA" id="ARBA00001913"/>
    </source>
</evidence>
<dbReference type="GO" id="GO:0008237">
    <property type="term" value="F:metallopeptidase activity"/>
    <property type="evidence" value="ECO:0007669"/>
    <property type="project" value="InterPro"/>
</dbReference>
<organism evidence="7 8">
    <name type="scientific">Novosphingobium olei</name>
    <dbReference type="NCBI Taxonomy" id="2728851"/>
    <lineage>
        <taxon>Bacteria</taxon>
        <taxon>Pseudomonadati</taxon>
        <taxon>Pseudomonadota</taxon>
        <taxon>Alphaproteobacteria</taxon>
        <taxon>Sphingomonadales</taxon>
        <taxon>Sphingomonadaceae</taxon>
        <taxon>Novosphingobium</taxon>
    </lineage>
</organism>
<comment type="subcellular location">
    <subcellularLocation>
        <location evidence="2">Secreted</location>
    </subcellularLocation>
</comment>
<dbReference type="InterPro" id="IPR006026">
    <property type="entry name" value="Peptidase_Metallo"/>
</dbReference>
<proteinExistence type="inferred from homology"/>
<dbReference type="Pfam" id="PF00353">
    <property type="entry name" value="HemolysinCabind"/>
    <property type="match status" value="1"/>
</dbReference>
<dbReference type="AlphaFoldDB" id="A0A7Y0BQG7"/>
<dbReference type="GO" id="GO:0006508">
    <property type="term" value="P:proteolysis"/>
    <property type="evidence" value="ECO:0007669"/>
    <property type="project" value="InterPro"/>
</dbReference>
<dbReference type="InterPro" id="IPR018511">
    <property type="entry name" value="Hemolysin-typ_Ca-bd_CS"/>
</dbReference>
<evidence type="ECO:0000256" key="5">
    <source>
        <dbReference type="ARBA" id="ARBA00022737"/>
    </source>
</evidence>
<comment type="similarity">
    <text evidence="3">Belongs to the peptidase M10B family.</text>
</comment>
<evidence type="ECO:0000313" key="7">
    <source>
        <dbReference type="EMBL" id="NML94619.1"/>
    </source>
</evidence>
<dbReference type="InterPro" id="IPR011049">
    <property type="entry name" value="Serralysin-like_metalloprot_C"/>
</dbReference>
<dbReference type="RefSeq" id="WP_169493888.1">
    <property type="nucleotide sequence ID" value="NZ_JABBGM010000005.1"/>
</dbReference>
<evidence type="ECO:0000256" key="4">
    <source>
        <dbReference type="ARBA" id="ARBA00022525"/>
    </source>
</evidence>
<feature type="domain" description="Peptidase metallopeptidase" evidence="6">
    <location>
        <begin position="72"/>
        <end position="252"/>
    </location>
</feature>